<sequence>MWLLLFPVLALAGCSSKKDDPAPLPGRWTLSTMHVVEKDANGQLLQDYTLTGKSGDYLLLTDVLFQEYSNSQLNFEMPYTRAVNILTLKALVEHLNQTREIRELSASKLVLSYDRAAIVQGQSAKIEATYTR</sequence>
<evidence type="ECO:0000313" key="1">
    <source>
        <dbReference type="EMBL" id="SHJ51883.1"/>
    </source>
</evidence>
<evidence type="ECO:0008006" key="3">
    <source>
        <dbReference type="Google" id="ProtNLM"/>
    </source>
</evidence>
<keyword evidence="2" id="KW-1185">Reference proteome</keyword>
<name>A0A1M6JYV2_9BACT</name>
<proteinExistence type="predicted"/>
<accession>A0A1M6JYV2</accession>
<dbReference type="Proteomes" id="UP000184418">
    <property type="component" value="Unassembled WGS sequence"/>
</dbReference>
<gene>
    <name evidence="1" type="ORF">SAMN02745146_3325</name>
</gene>
<dbReference type="EMBL" id="FQYN01000007">
    <property type="protein sequence ID" value="SHJ51883.1"/>
    <property type="molecule type" value="Genomic_DNA"/>
</dbReference>
<dbReference type="AlphaFoldDB" id="A0A1M6JYV2"/>
<protein>
    <recommendedName>
        <fullName evidence="3">Lipocalin-like domain-containing protein</fullName>
    </recommendedName>
</protein>
<organism evidence="1 2">
    <name type="scientific">Hymenobacter daecheongensis DSM 21074</name>
    <dbReference type="NCBI Taxonomy" id="1121955"/>
    <lineage>
        <taxon>Bacteria</taxon>
        <taxon>Pseudomonadati</taxon>
        <taxon>Bacteroidota</taxon>
        <taxon>Cytophagia</taxon>
        <taxon>Cytophagales</taxon>
        <taxon>Hymenobacteraceae</taxon>
        <taxon>Hymenobacter</taxon>
    </lineage>
</organism>
<evidence type="ECO:0000313" key="2">
    <source>
        <dbReference type="Proteomes" id="UP000184418"/>
    </source>
</evidence>
<reference evidence="1 2" key="1">
    <citation type="submission" date="2016-11" db="EMBL/GenBank/DDBJ databases">
        <authorList>
            <person name="Jaros S."/>
            <person name="Januszkiewicz K."/>
            <person name="Wedrychowicz H."/>
        </authorList>
    </citation>
    <scope>NUCLEOTIDE SEQUENCE [LARGE SCALE GENOMIC DNA]</scope>
    <source>
        <strain evidence="1 2">DSM 21074</strain>
    </source>
</reference>